<keyword evidence="4" id="KW-0378">Hydrolase</keyword>
<organism evidence="9">
    <name type="scientific">Fagus sylvatica</name>
    <name type="common">Beechnut</name>
    <dbReference type="NCBI Taxonomy" id="28930"/>
    <lineage>
        <taxon>Eukaryota</taxon>
        <taxon>Viridiplantae</taxon>
        <taxon>Streptophyta</taxon>
        <taxon>Embryophyta</taxon>
        <taxon>Tracheophyta</taxon>
        <taxon>Spermatophyta</taxon>
        <taxon>Magnoliopsida</taxon>
        <taxon>eudicotyledons</taxon>
        <taxon>Gunneridae</taxon>
        <taxon>Pentapetalae</taxon>
        <taxon>rosids</taxon>
        <taxon>fabids</taxon>
        <taxon>Fagales</taxon>
        <taxon>Fagaceae</taxon>
        <taxon>Fagus</taxon>
    </lineage>
</organism>
<dbReference type="InterPro" id="IPR000157">
    <property type="entry name" value="TIR_dom"/>
</dbReference>
<dbReference type="InterPro" id="IPR042197">
    <property type="entry name" value="Apaf_helical"/>
</dbReference>
<dbReference type="InterPro" id="IPR044974">
    <property type="entry name" value="Disease_R_plants"/>
</dbReference>
<accession>A0A2N9F3U8</accession>
<dbReference type="InterPro" id="IPR035897">
    <property type="entry name" value="Toll_tir_struct_dom_sf"/>
</dbReference>
<dbReference type="InterPro" id="IPR058192">
    <property type="entry name" value="WHD_ROQ1-like"/>
</dbReference>
<evidence type="ECO:0000256" key="7">
    <source>
        <dbReference type="ARBA" id="ARBA00047304"/>
    </source>
</evidence>
<dbReference type="GO" id="GO:0043531">
    <property type="term" value="F:ADP binding"/>
    <property type="evidence" value="ECO:0007669"/>
    <property type="project" value="InterPro"/>
</dbReference>
<dbReference type="InterPro" id="IPR036390">
    <property type="entry name" value="WH_DNA-bd_sf"/>
</dbReference>
<protein>
    <recommendedName>
        <fullName evidence="1">ADP-ribosyl cyclase/cyclic ADP-ribose hydrolase</fullName>
        <ecNumber evidence="1">3.2.2.6</ecNumber>
    </recommendedName>
</protein>
<dbReference type="PANTHER" id="PTHR11017">
    <property type="entry name" value="LEUCINE-RICH REPEAT-CONTAINING PROTEIN"/>
    <property type="match status" value="1"/>
</dbReference>
<dbReference type="Pfam" id="PF23282">
    <property type="entry name" value="WHD_ROQ1"/>
    <property type="match status" value="1"/>
</dbReference>
<dbReference type="EMBL" id="OIVN01000539">
    <property type="protein sequence ID" value="SPC81823.1"/>
    <property type="molecule type" value="Genomic_DNA"/>
</dbReference>
<dbReference type="AlphaFoldDB" id="A0A2N9F3U8"/>
<dbReference type="InterPro" id="IPR045344">
    <property type="entry name" value="C-JID"/>
</dbReference>
<evidence type="ECO:0000256" key="5">
    <source>
        <dbReference type="ARBA" id="ARBA00022821"/>
    </source>
</evidence>
<evidence type="ECO:0000256" key="2">
    <source>
        <dbReference type="ARBA" id="ARBA00022614"/>
    </source>
</evidence>
<dbReference type="SUPFAM" id="SSF52200">
    <property type="entry name" value="Toll/Interleukin receptor TIR domain"/>
    <property type="match status" value="1"/>
</dbReference>
<dbReference type="InterPro" id="IPR002182">
    <property type="entry name" value="NB-ARC"/>
</dbReference>
<dbReference type="SMART" id="SM00255">
    <property type="entry name" value="TIR"/>
    <property type="match status" value="1"/>
</dbReference>
<evidence type="ECO:0000259" key="8">
    <source>
        <dbReference type="PROSITE" id="PS50104"/>
    </source>
</evidence>
<keyword evidence="3" id="KW-0677">Repeat</keyword>
<dbReference type="PRINTS" id="PR00364">
    <property type="entry name" value="DISEASERSIST"/>
</dbReference>
<dbReference type="EC" id="3.2.2.6" evidence="1"/>
<dbReference type="GO" id="GO:0007165">
    <property type="term" value="P:signal transduction"/>
    <property type="evidence" value="ECO:0007669"/>
    <property type="project" value="InterPro"/>
</dbReference>
<name>A0A2N9F3U8_FAGSY</name>
<keyword evidence="6" id="KW-0520">NAD</keyword>
<evidence type="ECO:0000313" key="9">
    <source>
        <dbReference type="EMBL" id="SPC81823.1"/>
    </source>
</evidence>
<dbReference type="PROSITE" id="PS50104">
    <property type="entry name" value="TIR"/>
    <property type="match status" value="1"/>
</dbReference>
<dbReference type="GO" id="GO:0061809">
    <property type="term" value="F:NAD+ nucleosidase activity, cyclic ADP-ribose generating"/>
    <property type="evidence" value="ECO:0007669"/>
    <property type="project" value="UniProtKB-EC"/>
</dbReference>
<dbReference type="SUPFAM" id="SSF46785">
    <property type="entry name" value="Winged helix' DNA-binding domain"/>
    <property type="match status" value="1"/>
</dbReference>
<gene>
    <name evidence="9" type="ORF">FSB_LOCUS9705</name>
</gene>
<dbReference type="GO" id="GO:0006952">
    <property type="term" value="P:defense response"/>
    <property type="evidence" value="ECO:0007669"/>
    <property type="project" value="UniProtKB-KW"/>
</dbReference>
<evidence type="ECO:0000256" key="1">
    <source>
        <dbReference type="ARBA" id="ARBA00011982"/>
    </source>
</evidence>
<dbReference type="Gene3D" id="1.10.8.430">
    <property type="entry name" value="Helical domain of apoptotic protease-activating factors"/>
    <property type="match status" value="1"/>
</dbReference>
<dbReference type="Pfam" id="PF01582">
    <property type="entry name" value="TIR"/>
    <property type="match status" value="1"/>
</dbReference>
<evidence type="ECO:0000256" key="3">
    <source>
        <dbReference type="ARBA" id="ARBA00022737"/>
    </source>
</evidence>
<keyword evidence="5" id="KW-0611">Plant defense</keyword>
<dbReference type="SUPFAM" id="SSF52540">
    <property type="entry name" value="P-loop containing nucleoside triphosphate hydrolases"/>
    <property type="match status" value="1"/>
</dbReference>
<evidence type="ECO:0000256" key="4">
    <source>
        <dbReference type="ARBA" id="ARBA00022801"/>
    </source>
</evidence>
<dbReference type="FunFam" id="3.40.50.10140:FF:000007">
    <property type="entry name" value="Disease resistance protein (TIR-NBS-LRR class)"/>
    <property type="match status" value="1"/>
</dbReference>
<dbReference type="FunFam" id="1.10.8.430:FF:000002">
    <property type="entry name" value="Disease resistance protein (TIR-NBS-LRR class)"/>
    <property type="match status" value="1"/>
</dbReference>
<proteinExistence type="predicted"/>
<dbReference type="PANTHER" id="PTHR11017:SF570">
    <property type="entry name" value="DISEASE RESISTANCE PROTEIN (TIR-NBS CLASS)-RELATED"/>
    <property type="match status" value="1"/>
</dbReference>
<comment type="catalytic activity">
    <reaction evidence="7">
        <text>NAD(+) + H2O = ADP-D-ribose + nicotinamide + H(+)</text>
        <dbReference type="Rhea" id="RHEA:16301"/>
        <dbReference type="ChEBI" id="CHEBI:15377"/>
        <dbReference type="ChEBI" id="CHEBI:15378"/>
        <dbReference type="ChEBI" id="CHEBI:17154"/>
        <dbReference type="ChEBI" id="CHEBI:57540"/>
        <dbReference type="ChEBI" id="CHEBI:57967"/>
        <dbReference type="EC" id="3.2.2.6"/>
    </reaction>
    <physiologicalReaction direction="left-to-right" evidence="7">
        <dbReference type="Rhea" id="RHEA:16302"/>
    </physiologicalReaction>
</comment>
<feature type="domain" description="TIR" evidence="8">
    <location>
        <begin position="18"/>
        <end position="184"/>
    </location>
</feature>
<dbReference type="Gene3D" id="3.40.50.10140">
    <property type="entry name" value="Toll/interleukin-1 receptor homology (TIR) domain"/>
    <property type="match status" value="1"/>
</dbReference>
<dbReference type="Pfam" id="PF00931">
    <property type="entry name" value="NB-ARC"/>
    <property type="match status" value="1"/>
</dbReference>
<reference evidence="9" key="1">
    <citation type="submission" date="2018-02" db="EMBL/GenBank/DDBJ databases">
        <authorList>
            <person name="Cohen D.B."/>
            <person name="Kent A.D."/>
        </authorList>
    </citation>
    <scope>NUCLEOTIDE SEQUENCE</scope>
</reference>
<dbReference type="Gene3D" id="3.40.50.300">
    <property type="entry name" value="P-loop containing nucleotide triphosphate hydrolases"/>
    <property type="match status" value="1"/>
</dbReference>
<dbReference type="InterPro" id="IPR027417">
    <property type="entry name" value="P-loop_NTPase"/>
</dbReference>
<dbReference type="Pfam" id="PF20160">
    <property type="entry name" value="C-JID"/>
    <property type="match status" value="1"/>
</dbReference>
<keyword evidence="2" id="KW-0433">Leucine-rich repeat</keyword>
<evidence type="ECO:0000256" key="6">
    <source>
        <dbReference type="ARBA" id="ARBA00023027"/>
    </source>
</evidence>
<sequence>MDLLTNIRPSSSSSTCRWRHDVFLSFRGEDTRFGFTSHLYQALCDKGFNTFIDDNLHRGEEISKELLETIESSMISIVVLSKNYASSTWCLEELVKIVECRKKNGQLVLPVFYKVDPSEVRKQDRDFGVALVKHEENFKNNMDKVQSWRTTLNEVGCLSGWHYDNVGLESKFIQGIIEKISSAKLKRTRLFVAKYPVRVKPCAKAVELLLNESNDVQMVGIHGLGGIGKTTIAKAVYNRNVDRFEGSCFLEDVRENSGTKKGIIRLQEKLLSEILWDKHLKVDSVSKGINVIKERLHNKRFLLILDDVDQSKQIENLLGKCDWFASGSRVIITTRDEHLLATLGNLCTTYEVKELDEHEALQLFQKHAFPGNKLDKDYSELANQVIHYAQGLPLALKIIGSDLCGRTKAEWKRAIDKYENIPNKDIQEILKVSYDGLEEIEQDIFLDIACFFKGWYKHHVVDTLNACDLYPDFGIPRLVKKCLITVDEHGVLSMHDLVQQMGREVVRQESPQILGKRSRLWSYEDAYKVLTGNTFVEHTGILPNRECQGARSDILADDEGSGSEDEDWEFYHDFKLPGTEIPKWFNHQSVENSISFWVGHKVSKMAFCLALEPTDNSYGVRVYINGCEIRCHYQNREDSNNLWLFFTSIQFLQLLLNDSNPAERNHFEVTYEIRFHGPKPRNPKLVKRWGIRVECICPPLEFSIPNAIHDDDDDGCDINYLSELPFYGSDYLEAEEYQPPLVLDDTSNVSWLVGPIAKLLNAFCCLEIFPKRVNEALRP</sequence>